<evidence type="ECO:0000256" key="2">
    <source>
        <dbReference type="ARBA" id="ARBA00009923"/>
    </source>
</evidence>
<feature type="signal peptide" evidence="7">
    <location>
        <begin position="1"/>
        <end position="27"/>
    </location>
</feature>
<sequence>MNLRHWMIAEARIVLMTVLVFFTSGKGYKTSPLPDIENEEFIKDCVQMHNKLRSEVNPSSSNMKYMTWDPDLAKTARAWAKTCQFKHNIYLKQPKMVHPSFSSVGENIWTGSLSLFSASSAIQKWYDEVQYYTYETRSCTKVCGHYTQVVWATSYKVGCAVHLCPQVAGFKGLTNGAHFICNYGLAGNYPTWPYKTGKPCSSCDNNENCQDKLCTNSQRDKVTGQSNWAPAWEHNPTQPRSPPPPGHPGGNRPPVWPSPTISSPPLNSSHTACGQGCAFILILRSVFLLLTVGATLLIKWRYPRIFYYK</sequence>
<reference evidence="9 10" key="1">
    <citation type="journal article" date="2008" name="Nature">
        <title>Genome analysis of the platypus reveals unique signatures of evolution.</title>
        <authorList>
            <person name="Warren W.C."/>
            <person name="Hillier L.W."/>
            <person name="Marshall Graves J.A."/>
            <person name="Birney E."/>
            <person name="Ponting C.P."/>
            <person name="Grutzner F."/>
            <person name="Belov K."/>
            <person name="Miller W."/>
            <person name="Clarke L."/>
            <person name="Chinwalla A.T."/>
            <person name="Yang S.P."/>
            <person name="Heger A."/>
            <person name="Locke D.P."/>
            <person name="Miethke P."/>
            <person name="Waters P.D."/>
            <person name="Veyrunes F."/>
            <person name="Fulton L."/>
            <person name="Fulton B."/>
            <person name="Graves T."/>
            <person name="Wallis J."/>
            <person name="Puente X.S."/>
            <person name="Lopez-Otin C."/>
            <person name="Ordonez G.R."/>
            <person name="Eichler E.E."/>
            <person name="Chen L."/>
            <person name="Cheng Z."/>
            <person name="Deakin J.E."/>
            <person name="Alsop A."/>
            <person name="Thompson K."/>
            <person name="Kirby P."/>
            <person name="Papenfuss A.T."/>
            <person name="Wakefield M.J."/>
            <person name="Olender T."/>
            <person name="Lancet D."/>
            <person name="Huttley G.A."/>
            <person name="Smit A.F."/>
            <person name="Pask A."/>
            <person name="Temple-Smith P."/>
            <person name="Batzer M.A."/>
            <person name="Walker J.A."/>
            <person name="Konkel M.K."/>
            <person name="Harris R.S."/>
            <person name="Whittington C.M."/>
            <person name="Wong E.S."/>
            <person name="Gemmell N.J."/>
            <person name="Buschiazzo E."/>
            <person name="Vargas Jentzsch I.M."/>
            <person name="Merkel A."/>
            <person name="Schmitz J."/>
            <person name="Zemann A."/>
            <person name="Churakov G."/>
            <person name="Kriegs J.O."/>
            <person name="Brosius J."/>
            <person name="Murchison E.P."/>
            <person name="Sachidanandam R."/>
            <person name="Smith C."/>
            <person name="Hannon G.J."/>
            <person name="Tsend-Ayush E."/>
            <person name="McMillan D."/>
            <person name="Attenborough R."/>
            <person name="Rens W."/>
            <person name="Ferguson-Smith M."/>
            <person name="Lefevre C.M."/>
            <person name="Sharp J.A."/>
            <person name="Nicholas K.R."/>
            <person name="Ray D.A."/>
            <person name="Kube M."/>
            <person name="Reinhardt R."/>
            <person name="Pringle T.H."/>
            <person name="Taylor J."/>
            <person name="Jones R.C."/>
            <person name="Nixon B."/>
            <person name="Dacheux J.L."/>
            <person name="Niwa H."/>
            <person name="Sekita Y."/>
            <person name="Huang X."/>
            <person name="Stark A."/>
            <person name="Kheradpour P."/>
            <person name="Kellis M."/>
            <person name="Flicek P."/>
            <person name="Chen Y."/>
            <person name="Webber C."/>
            <person name="Hardison R."/>
            <person name="Nelson J."/>
            <person name="Hallsworth-Pepin K."/>
            <person name="Delehaunty K."/>
            <person name="Markovic C."/>
            <person name="Minx P."/>
            <person name="Feng Y."/>
            <person name="Kremitzki C."/>
            <person name="Mitreva M."/>
            <person name="Glasscock J."/>
            <person name="Wylie T."/>
            <person name="Wohldmann P."/>
            <person name="Thiru P."/>
            <person name="Nhan M.N."/>
            <person name="Pohl C.S."/>
            <person name="Smith S.M."/>
            <person name="Hou S."/>
            <person name="Nefedov M."/>
            <person name="de Jong P.J."/>
            <person name="Renfree M.B."/>
            <person name="Mardis E.R."/>
            <person name="Wilson R.K."/>
        </authorList>
    </citation>
    <scope>NUCLEOTIDE SEQUENCE [LARGE SCALE GENOMIC DNA]</scope>
    <source>
        <strain evidence="9 10">Glennie</strain>
    </source>
</reference>
<evidence type="ECO:0000256" key="3">
    <source>
        <dbReference type="ARBA" id="ARBA00022729"/>
    </source>
</evidence>
<feature type="chain" id="PRO_5003350736" description="SCP domain-containing protein" evidence="7">
    <location>
        <begin position="28"/>
        <end position="309"/>
    </location>
</feature>
<evidence type="ECO:0000256" key="7">
    <source>
        <dbReference type="SAM" id="SignalP"/>
    </source>
</evidence>
<dbReference type="GO" id="GO:0005615">
    <property type="term" value="C:extracellular space"/>
    <property type="evidence" value="ECO:0000318"/>
    <property type="project" value="GO_Central"/>
</dbReference>
<dbReference type="InParanoid" id="F7DWI6"/>
<feature type="region of interest" description="Disordered" evidence="5">
    <location>
        <begin position="227"/>
        <end position="261"/>
    </location>
</feature>
<dbReference type="eggNOG" id="KOG3017">
    <property type="taxonomic scope" value="Eukaryota"/>
</dbReference>
<dbReference type="InterPro" id="IPR034121">
    <property type="entry name" value="SCP_GLIPR-1-like"/>
</dbReference>
<proteinExistence type="inferred from homology"/>
<dbReference type="GO" id="GO:0016020">
    <property type="term" value="C:membrane"/>
    <property type="evidence" value="ECO:0007669"/>
    <property type="project" value="UniProtKB-SubCell"/>
</dbReference>
<feature type="domain" description="SCP" evidence="8">
    <location>
        <begin position="40"/>
        <end position="191"/>
    </location>
</feature>
<evidence type="ECO:0000313" key="9">
    <source>
        <dbReference type="Ensembl" id="ENSOANP00000019228.2"/>
    </source>
</evidence>
<dbReference type="PROSITE" id="PS01009">
    <property type="entry name" value="CRISP_1"/>
    <property type="match status" value="1"/>
</dbReference>
<reference evidence="9" key="3">
    <citation type="submission" date="2025-09" db="UniProtKB">
        <authorList>
            <consortium name="Ensembl"/>
        </authorList>
    </citation>
    <scope>IDENTIFICATION</scope>
    <source>
        <strain evidence="9">Glennie</strain>
    </source>
</reference>
<keyword evidence="6" id="KW-1133">Transmembrane helix</keyword>
<dbReference type="PRINTS" id="PR00837">
    <property type="entry name" value="V5TPXLIKE"/>
</dbReference>
<evidence type="ECO:0000256" key="5">
    <source>
        <dbReference type="SAM" id="MobiDB-lite"/>
    </source>
</evidence>
<dbReference type="InterPro" id="IPR001283">
    <property type="entry name" value="CRISP-related"/>
</dbReference>
<evidence type="ECO:0000259" key="8">
    <source>
        <dbReference type="SMART" id="SM00198"/>
    </source>
</evidence>
<dbReference type="Pfam" id="PF00188">
    <property type="entry name" value="CAP"/>
    <property type="match status" value="1"/>
</dbReference>
<name>F7DWI6_ORNAN</name>
<dbReference type="GeneTree" id="ENSGT00940000160727"/>
<dbReference type="SUPFAM" id="SSF55797">
    <property type="entry name" value="PR-1-like"/>
    <property type="match status" value="1"/>
</dbReference>
<dbReference type="Bgee" id="ENSOANG00000012140">
    <property type="expression patterns" value="Expressed in testis and 3 other cell types or tissues"/>
</dbReference>
<accession>F7DWI6</accession>
<keyword evidence="4 6" id="KW-0472">Membrane</keyword>
<dbReference type="InterPro" id="IPR018244">
    <property type="entry name" value="Allrgn_V5/Tpx1_CS"/>
</dbReference>
<comment type="subcellular location">
    <subcellularLocation>
        <location evidence="1">Membrane</location>
    </subcellularLocation>
</comment>
<dbReference type="InterPro" id="IPR014044">
    <property type="entry name" value="CAP_dom"/>
</dbReference>
<organism evidence="9 10">
    <name type="scientific">Ornithorhynchus anatinus</name>
    <name type="common">Duckbill platypus</name>
    <dbReference type="NCBI Taxonomy" id="9258"/>
    <lineage>
        <taxon>Eukaryota</taxon>
        <taxon>Metazoa</taxon>
        <taxon>Chordata</taxon>
        <taxon>Craniata</taxon>
        <taxon>Vertebrata</taxon>
        <taxon>Euteleostomi</taxon>
        <taxon>Mammalia</taxon>
        <taxon>Monotremata</taxon>
        <taxon>Ornithorhynchidae</taxon>
        <taxon>Ornithorhynchus</taxon>
    </lineage>
</organism>
<dbReference type="InterPro" id="IPR035940">
    <property type="entry name" value="CAP_sf"/>
</dbReference>
<dbReference type="CDD" id="cd05385">
    <property type="entry name" value="CAP_GLIPR1-like"/>
    <property type="match status" value="1"/>
</dbReference>
<dbReference type="STRING" id="9258.ENSOANP00000019228"/>
<evidence type="ECO:0000256" key="4">
    <source>
        <dbReference type="ARBA" id="ARBA00023136"/>
    </source>
</evidence>
<dbReference type="Proteomes" id="UP000002279">
    <property type="component" value="Chromosome 14"/>
</dbReference>
<dbReference type="PANTHER" id="PTHR10334">
    <property type="entry name" value="CYSTEINE-RICH SECRETORY PROTEIN-RELATED"/>
    <property type="match status" value="1"/>
</dbReference>
<dbReference type="FunCoup" id="F7DWI6">
    <property type="interactions" value="192"/>
</dbReference>
<evidence type="ECO:0000256" key="1">
    <source>
        <dbReference type="ARBA" id="ARBA00004370"/>
    </source>
</evidence>
<dbReference type="Gene3D" id="3.40.33.10">
    <property type="entry name" value="CAP"/>
    <property type="match status" value="1"/>
</dbReference>
<evidence type="ECO:0000313" key="10">
    <source>
        <dbReference type="Proteomes" id="UP000002279"/>
    </source>
</evidence>
<dbReference type="SMART" id="SM00198">
    <property type="entry name" value="SCP"/>
    <property type="match status" value="1"/>
</dbReference>
<dbReference type="PRINTS" id="PR00838">
    <property type="entry name" value="V5ALLERGEN"/>
</dbReference>
<evidence type="ECO:0000256" key="6">
    <source>
        <dbReference type="SAM" id="Phobius"/>
    </source>
</evidence>
<protein>
    <recommendedName>
        <fullName evidence="8">SCP domain-containing protein</fullName>
    </recommendedName>
</protein>
<dbReference type="OMA" id="IHECVEM"/>
<reference evidence="9" key="2">
    <citation type="submission" date="2025-08" db="UniProtKB">
        <authorList>
            <consortium name="Ensembl"/>
        </authorList>
    </citation>
    <scope>IDENTIFICATION</scope>
    <source>
        <strain evidence="9">Glennie</strain>
    </source>
</reference>
<dbReference type="InterPro" id="IPR002413">
    <property type="entry name" value="V5_allergen-like"/>
</dbReference>
<keyword evidence="10" id="KW-1185">Reference proteome</keyword>
<keyword evidence="3 7" id="KW-0732">Signal</keyword>
<keyword evidence="6" id="KW-0812">Transmembrane</keyword>
<comment type="similarity">
    <text evidence="2">Belongs to the CRISP family.</text>
</comment>
<feature type="transmembrane region" description="Helical" evidence="6">
    <location>
        <begin position="278"/>
        <end position="298"/>
    </location>
</feature>
<dbReference type="Ensembl" id="ENSOANT00000019231.3">
    <property type="protein sequence ID" value="ENSOANP00000019228.2"/>
    <property type="gene ID" value="ENSOANG00000012140.4"/>
</dbReference>
<dbReference type="FunFam" id="3.40.33.10:FF:000008">
    <property type="entry name" value="GLI pathogenesis-related 1 (Glioma)"/>
    <property type="match status" value="1"/>
</dbReference>
<dbReference type="AlphaFoldDB" id="F7DWI6"/>
<dbReference type="HOGENOM" id="CLU_035730_2_0_1"/>